<comment type="subcellular location">
    <subcellularLocation>
        <location evidence="1">Cytoplasm</location>
    </subcellularLocation>
</comment>
<evidence type="ECO:0000256" key="2">
    <source>
        <dbReference type="ARBA" id="ARBA00009482"/>
    </source>
</evidence>
<name>A0AAV2KJT8_KNICA</name>
<dbReference type="SMART" id="SM00320">
    <property type="entry name" value="WD40"/>
    <property type="match status" value="3"/>
</dbReference>
<dbReference type="InterPro" id="IPR015943">
    <property type="entry name" value="WD40/YVTN_repeat-like_dom_sf"/>
</dbReference>
<accession>A0AAV2KJT8</accession>
<dbReference type="SMART" id="SM01166">
    <property type="entry name" value="DUF1899"/>
    <property type="match status" value="1"/>
</dbReference>
<dbReference type="GO" id="GO:0005737">
    <property type="term" value="C:cytoplasm"/>
    <property type="evidence" value="ECO:0007669"/>
    <property type="project" value="UniProtKB-SubCell"/>
</dbReference>
<keyword evidence="4 8" id="KW-0853">WD repeat</keyword>
<feature type="repeat" description="WD" evidence="8">
    <location>
        <begin position="75"/>
        <end position="109"/>
    </location>
</feature>
<feature type="domain" description="DUF1899" evidence="10">
    <location>
        <begin position="3"/>
        <end position="65"/>
    </location>
</feature>
<evidence type="ECO:0000256" key="6">
    <source>
        <dbReference type="ARBA" id="ARBA00023203"/>
    </source>
</evidence>
<dbReference type="InterPro" id="IPR001680">
    <property type="entry name" value="WD40_rpt"/>
</dbReference>
<dbReference type="GO" id="GO:0003779">
    <property type="term" value="F:actin binding"/>
    <property type="evidence" value="ECO:0007669"/>
    <property type="project" value="UniProtKB-KW"/>
</dbReference>
<evidence type="ECO:0000256" key="7">
    <source>
        <dbReference type="ARBA" id="ARBA00024838"/>
    </source>
</evidence>
<evidence type="ECO:0000256" key="8">
    <source>
        <dbReference type="PROSITE-ProRule" id="PRU00221"/>
    </source>
</evidence>
<protein>
    <recommendedName>
        <fullName evidence="9">Coronin</fullName>
    </recommendedName>
</protein>
<dbReference type="SUPFAM" id="SSF50978">
    <property type="entry name" value="WD40 repeat-like"/>
    <property type="match status" value="1"/>
</dbReference>
<dbReference type="Proteomes" id="UP001497482">
    <property type="component" value="Chromosome 18"/>
</dbReference>
<evidence type="ECO:0000259" key="10">
    <source>
        <dbReference type="SMART" id="SM01166"/>
    </source>
</evidence>
<dbReference type="PANTHER" id="PTHR10856">
    <property type="entry name" value="CORONIN"/>
    <property type="match status" value="1"/>
</dbReference>
<proteinExistence type="inferred from homology"/>
<dbReference type="EMBL" id="OZ035840">
    <property type="protein sequence ID" value="CAL1588315.1"/>
    <property type="molecule type" value="Genomic_DNA"/>
</dbReference>
<keyword evidence="12" id="KW-1185">Reference proteome</keyword>
<dbReference type="AlphaFoldDB" id="A0AAV2KJT8"/>
<keyword evidence="3" id="KW-0963">Cytoplasm</keyword>
<evidence type="ECO:0000256" key="9">
    <source>
        <dbReference type="RuleBase" id="RU280818"/>
    </source>
</evidence>
<gene>
    <name evidence="11" type="ORF">KC01_LOCUS18131</name>
</gene>
<reference evidence="11 12" key="1">
    <citation type="submission" date="2024-04" db="EMBL/GenBank/DDBJ databases">
        <authorList>
            <person name="Waldvogel A.-M."/>
            <person name="Schoenle A."/>
        </authorList>
    </citation>
    <scope>NUCLEOTIDE SEQUENCE [LARGE SCALE GENOMIC DNA]</scope>
</reference>
<comment type="function">
    <text evidence="7">F-actin regulator involved in anterograde Golgi to endosome transport: upon ubiquitination via 'Lys-33'-linked ubiquitin chains by the BCR(KLHL20) E3 ubiquitin ligase complex, interacts with EPS15 and localizes to the trans-Golgi network, where it promotes actin polymerization, thereby facilitating post-Golgi trafficking. May play a role in the maintenance of the Golgi apparatus morphology.</text>
</comment>
<comment type="similarity">
    <text evidence="2 9">Belongs to the WD repeat coronin family.</text>
</comment>
<dbReference type="InterPro" id="IPR036322">
    <property type="entry name" value="WD40_repeat_dom_sf"/>
</dbReference>
<evidence type="ECO:0000256" key="4">
    <source>
        <dbReference type="ARBA" id="ARBA00022574"/>
    </source>
</evidence>
<dbReference type="Gene3D" id="2.130.10.10">
    <property type="entry name" value="YVTN repeat-like/Quinoprotein amine dehydrogenase"/>
    <property type="match status" value="1"/>
</dbReference>
<dbReference type="PANTHER" id="PTHR10856:SF20">
    <property type="entry name" value="CORONIN-7"/>
    <property type="match status" value="1"/>
</dbReference>
<feature type="repeat" description="WD" evidence="8">
    <location>
        <begin position="167"/>
        <end position="199"/>
    </location>
</feature>
<sequence>MNRFRTSKYKNTTPKIGKKEEWISNTHGGSIFSQGNHIKASSKLVVFSTEQAGGGMLGLSSVKPGADGQRNVTHISCHSEMVCDMDFSPFDEGLLATCSGDETAKLWRLCDPELGQPSEPELALHPGLGKLELVLFHPTSSGILALGATNSPLLWDTSRQDSPLAVLENHGDQLQSLSWKHDGSLLASSCKDKMLRVFDPRAQLSAVQSTKGLQNNKDSRILWTKEDLLLTTGFDMMRGREVRVWDSRKMTSSISSLSLGTSNG</sequence>
<keyword evidence="5 9" id="KW-0677">Repeat</keyword>
<dbReference type="InterPro" id="IPR015505">
    <property type="entry name" value="Coronin"/>
</dbReference>
<dbReference type="PROSITE" id="PS50082">
    <property type="entry name" value="WD_REPEATS_2"/>
    <property type="match status" value="2"/>
</dbReference>
<evidence type="ECO:0000256" key="5">
    <source>
        <dbReference type="ARBA" id="ARBA00022737"/>
    </source>
</evidence>
<evidence type="ECO:0000313" key="12">
    <source>
        <dbReference type="Proteomes" id="UP001497482"/>
    </source>
</evidence>
<dbReference type="Pfam" id="PF08953">
    <property type="entry name" value="DUF1899"/>
    <property type="match status" value="1"/>
</dbReference>
<evidence type="ECO:0000256" key="3">
    <source>
        <dbReference type="ARBA" id="ARBA00022490"/>
    </source>
</evidence>
<dbReference type="InterPro" id="IPR015048">
    <property type="entry name" value="DUF1899"/>
</dbReference>
<dbReference type="Pfam" id="PF00400">
    <property type="entry name" value="WD40"/>
    <property type="match status" value="2"/>
</dbReference>
<evidence type="ECO:0000256" key="1">
    <source>
        <dbReference type="ARBA" id="ARBA00004496"/>
    </source>
</evidence>
<organism evidence="11 12">
    <name type="scientific">Knipowitschia caucasica</name>
    <name type="common">Caucasian dwarf goby</name>
    <name type="synonym">Pomatoschistus caucasicus</name>
    <dbReference type="NCBI Taxonomy" id="637954"/>
    <lineage>
        <taxon>Eukaryota</taxon>
        <taxon>Metazoa</taxon>
        <taxon>Chordata</taxon>
        <taxon>Craniata</taxon>
        <taxon>Vertebrata</taxon>
        <taxon>Euteleostomi</taxon>
        <taxon>Actinopterygii</taxon>
        <taxon>Neopterygii</taxon>
        <taxon>Teleostei</taxon>
        <taxon>Neoteleostei</taxon>
        <taxon>Acanthomorphata</taxon>
        <taxon>Gobiaria</taxon>
        <taxon>Gobiiformes</taxon>
        <taxon>Gobioidei</taxon>
        <taxon>Gobiidae</taxon>
        <taxon>Gobiinae</taxon>
        <taxon>Knipowitschia</taxon>
    </lineage>
</organism>
<evidence type="ECO:0000313" key="11">
    <source>
        <dbReference type="EMBL" id="CAL1588315.1"/>
    </source>
</evidence>
<keyword evidence="6" id="KW-0009">Actin-binding</keyword>